<keyword evidence="2" id="KW-1185">Reference proteome</keyword>
<proteinExistence type="predicted"/>
<reference evidence="1 2" key="1">
    <citation type="submission" date="2023-01" db="EMBL/GenBank/DDBJ databases">
        <title>Analysis of 21 Apiospora genomes using comparative genomics revels a genus with tremendous synthesis potential of carbohydrate active enzymes and secondary metabolites.</title>
        <authorList>
            <person name="Sorensen T."/>
        </authorList>
    </citation>
    <scope>NUCLEOTIDE SEQUENCE [LARGE SCALE GENOMIC DNA]</scope>
    <source>
        <strain evidence="1 2">CBS 24483</strain>
    </source>
</reference>
<organism evidence="1 2">
    <name type="scientific">Apiospora aurea</name>
    <dbReference type="NCBI Taxonomy" id="335848"/>
    <lineage>
        <taxon>Eukaryota</taxon>
        <taxon>Fungi</taxon>
        <taxon>Dikarya</taxon>
        <taxon>Ascomycota</taxon>
        <taxon>Pezizomycotina</taxon>
        <taxon>Sordariomycetes</taxon>
        <taxon>Xylariomycetidae</taxon>
        <taxon>Amphisphaeriales</taxon>
        <taxon>Apiosporaceae</taxon>
        <taxon>Apiospora</taxon>
    </lineage>
</organism>
<dbReference type="GeneID" id="92074964"/>
<evidence type="ECO:0000313" key="2">
    <source>
        <dbReference type="Proteomes" id="UP001391051"/>
    </source>
</evidence>
<protein>
    <submittedName>
        <fullName evidence="1">Uncharacterized protein</fullName>
    </submittedName>
</protein>
<accession>A0ABR1QIJ9</accession>
<dbReference type="EMBL" id="JAQQWE010000004">
    <property type="protein sequence ID" value="KAK7956458.1"/>
    <property type="molecule type" value="Genomic_DNA"/>
</dbReference>
<dbReference type="RefSeq" id="XP_066701764.1">
    <property type="nucleotide sequence ID" value="XM_066841902.1"/>
</dbReference>
<gene>
    <name evidence="1" type="ORF">PG986_005680</name>
</gene>
<dbReference type="Proteomes" id="UP001391051">
    <property type="component" value="Unassembled WGS sequence"/>
</dbReference>
<evidence type="ECO:0000313" key="1">
    <source>
        <dbReference type="EMBL" id="KAK7956458.1"/>
    </source>
</evidence>
<name>A0ABR1QIJ9_9PEZI</name>
<sequence>MFVVRNSKNADLATIEAARTRAITVEQTWVEAAMAAAEARVSFMTKYPGAFKTASHQKHIKAAVDNLNSARAGKREIQIQNKKITEARAIAQRKATTR</sequence>
<comment type="caution">
    <text evidence="1">The sequence shown here is derived from an EMBL/GenBank/DDBJ whole genome shotgun (WGS) entry which is preliminary data.</text>
</comment>